<dbReference type="Proteomes" id="UP001357485">
    <property type="component" value="Unassembled WGS sequence"/>
</dbReference>
<feature type="non-terminal residue" evidence="2">
    <location>
        <position position="1"/>
    </location>
</feature>
<gene>
    <name evidence="2" type="primary">AKL1_1</name>
    <name evidence="2" type="ORF">LTR16_004809</name>
</gene>
<feature type="compositionally biased region" description="Polar residues" evidence="1">
    <location>
        <begin position="158"/>
        <end position="167"/>
    </location>
</feature>
<feature type="compositionally biased region" description="Basic residues" evidence="1">
    <location>
        <begin position="139"/>
        <end position="155"/>
    </location>
</feature>
<keyword evidence="2" id="KW-0808">Transferase</keyword>
<feature type="compositionally biased region" description="Polar residues" evidence="1">
    <location>
        <begin position="276"/>
        <end position="303"/>
    </location>
</feature>
<keyword evidence="2" id="KW-0418">Kinase</keyword>
<comment type="caution">
    <text evidence="2">The sequence shown here is derived from an EMBL/GenBank/DDBJ whole genome shotgun (WGS) entry which is preliminary data.</text>
</comment>
<dbReference type="EMBL" id="JAVRRA010025308">
    <property type="protein sequence ID" value="KAK5119397.1"/>
    <property type="molecule type" value="Genomic_DNA"/>
</dbReference>
<feature type="compositionally biased region" description="Polar residues" evidence="1">
    <location>
        <begin position="29"/>
        <end position="45"/>
    </location>
</feature>
<feature type="compositionally biased region" description="Basic and acidic residues" evidence="1">
    <location>
        <begin position="235"/>
        <end position="272"/>
    </location>
</feature>
<protein>
    <submittedName>
        <fullName evidence="2">Ark- serine/threonine protein kinase</fullName>
        <ecNumber evidence="2">2.7.11.1</ecNumber>
    </submittedName>
</protein>
<feature type="region of interest" description="Disordered" evidence="1">
    <location>
        <begin position="1"/>
        <end position="397"/>
    </location>
</feature>
<accession>A0ABR0KRK1</accession>
<dbReference type="EC" id="2.7.11.1" evidence="2"/>
<keyword evidence="3" id="KW-1185">Reference proteome</keyword>
<proteinExistence type="predicted"/>
<evidence type="ECO:0000256" key="1">
    <source>
        <dbReference type="SAM" id="MobiDB-lite"/>
    </source>
</evidence>
<name>A0ABR0KRK1_9PEZI</name>
<evidence type="ECO:0000313" key="3">
    <source>
        <dbReference type="Proteomes" id="UP001357485"/>
    </source>
</evidence>
<organism evidence="2 3">
    <name type="scientific">Cryomyces antarcticus</name>
    <dbReference type="NCBI Taxonomy" id="329879"/>
    <lineage>
        <taxon>Eukaryota</taxon>
        <taxon>Fungi</taxon>
        <taxon>Dikarya</taxon>
        <taxon>Ascomycota</taxon>
        <taxon>Pezizomycotina</taxon>
        <taxon>Dothideomycetes</taxon>
        <taxon>Dothideomycetes incertae sedis</taxon>
        <taxon>Cryomyces</taxon>
    </lineage>
</organism>
<evidence type="ECO:0000313" key="2">
    <source>
        <dbReference type="EMBL" id="KAK5119397.1"/>
    </source>
</evidence>
<feature type="compositionally biased region" description="Low complexity" evidence="1">
    <location>
        <begin position="351"/>
        <end position="371"/>
    </location>
</feature>
<dbReference type="GO" id="GO:0004674">
    <property type="term" value="F:protein serine/threonine kinase activity"/>
    <property type="evidence" value="ECO:0007669"/>
    <property type="project" value="UniProtKB-KW"/>
</dbReference>
<reference evidence="2 3" key="1">
    <citation type="submission" date="2023-08" db="EMBL/GenBank/DDBJ databases">
        <title>Black Yeasts Isolated from many extreme environments.</title>
        <authorList>
            <person name="Coleine C."/>
            <person name="Stajich J.E."/>
            <person name="Selbmann L."/>
        </authorList>
    </citation>
    <scope>NUCLEOTIDE SEQUENCE [LARGE SCALE GENOMIC DNA]</scope>
    <source>
        <strain evidence="2 3">CCFEE 536</strain>
    </source>
</reference>
<keyword evidence="2" id="KW-0723">Serine/threonine-protein kinase</keyword>
<feature type="compositionally biased region" description="Polar residues" evidence="1">
    <location>
        <begin position="209"/>
        <end position="220"/>
    </location>
</feature>
<sequence>SAQTAGASLKSDLLPRQRSPLLEVHRTKSPTATLTTPQPSASSRPSLEGRRPSNLEIGDTINRSKSATARPRPPSVHVESDLDYLRDRETSKGRGSSDVDRSNRDETEQPEIAIEETNIASDVDFLRTMEGSETSDKRKDRRRSGGNGSKHRKRASMPSISLSNTKSILAGKFGDAFRRFEGSGDTPAGRHRTPSPGPDKPHTHGVSLTPITGSEATGGTSDHESGLDETEDLPPEMKRELERRRLSQEEKRVADAAAEYRKRIADQPDGGRGRPSNGSGINKASTIQNRVRTLLDESQQPSPKKTAEGYGHFAEKPPPPSIARKPDLPSLAAIPADLSYSKPRRQPLPMASVPVPSAFAPPTAQRIASRPSAPPKPKALRTGNQAEPPLPNVVLLPGQRVHPASGAVISGGEDWEVNFSKKYPDLSSIELVEPEIEKGRPTGSMRVKDV</sequence>
<feature type="compositionally biased region" description="Basic and acidic residues" evidence="1">
    <location>
        <begin position="78"/>
        <end position="107"/>
    </location>
</feature>